<evidence type="ECO:0000256" key="8">
    <source>
        <dbReference type="SAM" id="MobiDB-lite"/>
    </source>
</evidence>
<evidence type="ECO:0000256" key="4">
    <source>
        <dbReference type="ARBA" id="ARBA00022777"/>
    </source>
</evidence>
<sequence length="750" mass="84735">MEVDFANGLSLIKIGECNGEVMIDVKNSSPSTPNATENGFHNNEKREEEEECNQPSIPYRESWLLRLFECKLFDMSMAITYLFKSKEPGVLSYIGNRMFSFDSHDVDFYLPQIVNLYINWSDVAEALQTYLMARCRESPQFSLQLVWLLTSFCNDNRKKSLAVKLKHMILSEELKLKLPPMHNRVNIKKSHHRSYSDATGCLQVLPGTSAANLLNPSKTLGDLSSGHAFDNGCVCFKGYSGICNDLRGEKITCHCGAPRLTVEYEFIKHLISIGTRLQTVPSKDVKSQRLMAELSMLNLNLPARVWLPIHSFKHMIVRVPPGAAVLLNSKDKAPYLVYMEAVEVFGDINSIPIPTKLSNTLRQTRSEENLLNFSHRSSSGNINLCPPVDDDADCWTPEDDEISSQYKCGKNVNRDRDTISQLSQDSSAGEAVFVAAGDIRRRLTESVNAPKTNFALDPEDPSAAVLKEPWEEKVLRIRESSPYGHLPEWRLIAAIVKCGDDLRQEMMAYQFLVLLQKIWEQEGVPLWVRPYKILVTSSDTGIIEPILNTVSVHQVKKNSKMSLLEYFLKEFGATISEAFLTAQRNFVQSCAAYSVVSYLLQVKDRHNGNILLDSEGHIIHIDFGFILSTSPKNLGFENSPFKLTLEFVEVMGGIGSDMFEYFKILILQGLIAARKHHERLLTLVEILQTNSQLPCFKTGPSTIKALRERFHMNLTEEQLQLLVNGMVDDSLHSLTTRLYDGFQYLTNGIL</sequence>
<dbReference type="GO" id="GO:0005741">
    <property type="term" value="C:mitochondrial outer membrane"/>
    <property type="evidence" value="ECO:0007669"/>
    <property type="project" value="UniProtKB-SubCell"/>
</dbReference>
<comment type="catalytic activity">
    <reaction evidence="5">
        <text>a 1,2-diacyl-sn-glycero-3-phospho-(1D-myo-inositol) + ATP = a 1,2-diacyl-sn-glycero-3-phospho-(1D-myo-inositol 4-phosphate) + ADP + H(+)</text>
        <dbReference type="Rhea" id="RHEA:19877"/>
        <dbReference type="ChEBI" id="CHEBI:15378"/>
        <dbReference type="ChEBI" id="CHEBI:30616"/>
        <dbReference type="ChEBI" id="CHEBI:57880"/>
        <dbReference type="ChEBI" id="CHEBI:58178"/>
        <dbReference type="ChEBI" id="CHEBI:456216"/>
        <dbReference type="EC" id="2.7.1.67"/>
    </reaction>
    <physiologicalReaction direction="left-to-right" evidence="5">
        <dbReference type="Rhea" id="RHEA:19878"/>
    </physiologicalReaction>
</comment>
<evidence type="ECO:0000256" key="1">
    <source>
        <dbReference type="ARBA" id="ARBA00004450"/>
    </source>
</evidence>
<dbReference type="Gene3D" id="1.10.1070.11">
    <property type="entry name" value="Phosphatidylinositol 3-/4-kinase, catalytic domain"/>
    <property type="match status" value="1"/>
</dbReference>
<feature type="compositionally biased region" description="Polar residues" evidence="8">
    <location>
        <begin position="26"/>
        <end position="41"/>
    </location>
</feature>
<dbReference type="InterPro" id="IPR011009">
    <property type="entry name" value="Kinase-like_dom_sf"/>
</dbReference>
<keyword evidence="3" id="KW-0808">Transferase</keyword>
<comment type="subcellular location">
    <subcellularLocation>
        <location evidence="1">Mitochondrion outer membrane</location>
        <topology evidence="1">Peripheral membrane protein</topology>
    </subcellularLocation>
    <subcellularLocation>
        <location evidence="6">Rough endoplasmic reticulum membrane</location>
        <topology evidence="6">Peripheral membrane protein</topology>
    </subcellularLocation>
</comment>
<dbReference type="InterPro" id="IPR001263">
    <property type="entry name" value="PI3K_accessory_dom"/>
</dbReference>
<keyword evidence="4" id="KW-0418">Kinase</keyword>
<dbReference type="Pfam" id="PF21245">
    <property type="entry name" value="PI4KB-PIK1_PIK"/>
    <property type="match status" value="1"/>
</dbReference>
<dbReference type="InterPro" id="IPR016024">
    <property type="entry name" value="ARM-type_fold"/>
</dbReference>
<dbReference type="SUPFAM" id="SSF48371">
    <property type="entry name" value="ARM repeat"/>
    <property type="match status" value="1"/>
</dbReference>
<dbReference type="STRING" id="299467.A0A443SK22"/>
<evidence type="ECO:0000313" key="12">
    <source>
        <dbReference type="Proteomes" id="UP000288716"/>
    </source>
</evidence>
<dbReference type="AlphaFoldDB" id="A0A443SK22"/>
<dbReference type="InterPro" id="IPR036940">
    <property type="entry name" value="PI3/4_kinase_cat_sf"/>
</dbReference>
<dbReference type="PROSITE" id="PS00915">
    <property type="entry name" value="PI3_4_KINASE_1"/>
    <property type="match status" value="1"/>
</dbReference>
<protein>
    <recommendedName>
        <fullName evidence="7">Phosphatidylinositol 4-kinase beta</fullName>
        <ecNumber evidence="2">2.7.1.67</ecNumber>
    </recommendedName>
</protein>
<dbReference type="Gene3D" id="3.30.1010.10">
    <property type="entry name" value="Phosphatidylinositol 3-kinase Catalytic Subunit, Chain A, domain 4"/>
    <property type="match status" value="1"/>
</dbReference>
<dbReference type="EC" id="2.7.1.67" evidence="2"/>
<dbReference type="SUPFAM" id="SSF56112">
    <property type="entry name" value="Protein kinase-like (PK-like)"/>
    <property type="match status" value="1"/>
</dbReference>
<dbReference type="OrthoDB" id="10264149at2759"/>
<dbReference type="GO" id="GO:0048015">
    <property type="term" value="P:phosphatidylinositol-mediated signaling"/>
    <property type="evidence" value="ECO:0007669"/>
    <property type="project" value="TreeGrafter"/>
</dbReference>
<dbReference type="InterPro" id="IPR018936">
    <property type="entry name" value="PI3/4_kinase_CS"/>
</dbReference>
<gene>
    <name evidence="11" type="ORF">B4U80_00959</name>
</gene>
<proteinExistence type="predicted"/>
<dbReference type="GO" id="GO:0004430">
    <property type="term" value="F:1-phosphatidylinositol 4-kinase activity"/>
    <property type="evidence" value="ECO:0007669"/>
    <property type="project" value="UniProtKB-EC"/>
</dbReference>
<evidence type="ECO:0000256" key="2">
    <source>
        <dbReference type="ARBA" id="ARBA00012169"/>
    </source>
</evidence>
<dbReference type="Pfam" id="PF00454">
    <property type="entry name" value="PI3_PI4_kinase"/>
    <property type="match status" value="1"/>
</dbReference>
<dbReference type="Proteomes" id="UP000288716">
    <property type="component" value="Unassembled WGS sequence"/>
</dbReference>
<reference evidence="11 12" key="1">
    <citation type="journal article" date="2018" name="Gigascience">
        <title>Genomes of trombidid mites reveal novel predicted allergens and laterally-transferred genes associated with secondary metabolism.</title>
        <authorList>
            <person name="Dong X."/>
            <person name="Chaisiri K."/>
            <person name="Xia D."/>
            <person name="Armstrong S.D."/>
            <person name="Fang Y."/>
            <person name="Donnelly M.J."/>
            <person name="Kadowaki T."/>
            <person name="McGarry J.W."/>
            <person name="Darby A.C."/>
            <person name="Makepeace B.L."/>
        </authorList>
    </citation>
    <scope>NUCLEOTIDE SEQUENCE [LARGE SCALE GENOMIC DNA]</scope>
    <source>
        <strain evidence="11">UoL-UT</strain>
    </source>
</reference>
<dbReference type="InterPro" id="IPR042236">
    <property type="entry name" value="PI3K_accessory_sf"/>
</dbReference>
<dbReference type="GO" id="GO:0046854">
    <property type="term" value="P:phosphatidylinositol phosphate biosynthetic process"/>
    <property type="evidence" value="ECO:0007669"/>
    <property type="project" value="InterPro"/>
</dbReference>
<dbReference type="PROSITE" id="PS00916">
    <property type="entry name" value="PI3_4_KINASE_2"/>
    <property type="match status" value="1"/>
</dbReference>
<name>A0A443SK22_9ACAR</name>
<dbReference type="GO" id="GO:0030867">
    <property type="term" value="C:rough endoplasmic reticulum membrane"/>
    <property type="evidence" value="ECO:0007669"/>
    <property type="project" value="UniProtKB-SubCell"/>
</dbReference>
<accession>A0A443SK22</accession>
<dbReference type="InterPro" id="IPR000403">
    <property type="entry name" value="PI3/4_kinase_cat_dom"/>
</dbReference>
<dbReference type="VEuPathDB" id="VectorBase:LDEU004188"/>
<comment type="caution">
    <text evidence="11">The sequence shown here is derived from an EMBL/GenBank/DDBJ whole genome shotgun (WGS) entry which is preliminary data.</text>
</comment>
<dbReference type="InterPro" id="IPR057754">
    <property type="entry name" value="PI4-kinase_beta/PIK1_cat"/>
</dbReference>
<evidence type="ECO:0000256" key="3">
    <source>
        <dbReference type="ARBA" id="ARBA00022679"/>
    </source>
</evidence>
<feature type="domain" description="PIK helical" evidence="10">
    <location>
        <begin position="1"/>
        <end position="177"/>
    </location>
</feature>
<feature type="region of interest" description="Disordered" evidence="8">
    <location>
        <begin position="26"/>
        <end position="52"/>
    </location>
</feature>
<evidence type="ECO:0000256" key="7">
    <source>
        <dbReference type="ARBA" id="ARBA00039877"/>
    </source>
</evidence>
<dbReference type="PANTHER" id="PTHR10048:SF22">
    <property type="entry name" value="PHOSPHATIDYLINOSITOL 4-KINASE BETA"/>
    <property type="match status" value="1"/>
</dbReference>
<evidence type="ECO:0000313" key="11">
    <source>
        <dbReference type="EMBL" id="RWS27853.1"/>
    </source>
</evidence>
<evidence type="ECO:0000256" key="6">
    <source>
        <dbReference type="ARBA" id="ARBA00037860"/>
    </source>
</evidence>
<dbReference type="InterPro" id="IPR015433">
    <property type="entry name" value="PI3/4_kinase"/>
</dbReference>
<dbReference type="PANTHER" id="PTHR10048">
    <property type="entry name" value="PHOSPHATIDYLINOSITOL KINASE"/>
    <property type="match status" value="1"/>
</dbReference>
<keyword evidence="12" id="KW-1185">Reference proteome</keyword>
<dbReference type="InterPro" id="IPR049160">
    <property type="entry name" value="PI4KB-PIK1_PIK"/>
</dbReference>
<organism evidence="11 12">
    <name type="scientific">Leptotrombidium deliense</name>
    <dbReference type="NCBI Taxonomy" id="299467"/>
    <lineage>
        <taxon>Eukaryota</taxon>
        <taxon>Metazoa</taxon>
        <taxon>Ecdysozoa</taxon>
        <taxon>Arthropoda</taxon>
        <taxon>Chelicerata</taxon>
        <taxon>Arachnida</taxon>
        <taxon>Acari</taxon>
        <taxon>Acariformes</taxon>
        <taxon>Trombidiformes</taxon>
        <taxon>Prostigmata</taxon>
        <taxon>Anystina</taxon>
        <taxon>Parasitengona</taxon>
        <taxon>Trombiculoidea</taxon>
        <taxon>Trombiculidae</taxon>
        <taxon>Leptotrombidium</taxon>
    </lineage>
</organism>
<dbReference type="FunFam" id="1.10.1070.11:FF:000004">
    <property type="entry name" value="Phosphatidylinositol 4-kinase, catalytic, beta"/>
    <property type="match status" value="1"/>
</dbReference>
<evidence type="ECO:0000256" key="5">
    <source>
        <dbReference type="ARBA" id="ARBA00036767"/>
    </source>
</evidence>
<dbReference type="Gene3D" id="1.25.40.70">
    <property type="entry name" value="Phosphatidylinositol 3-kinase, accessory domain (PIK)"/>
    <property type="match status" value="1"/>
</dbReference>
<evidence type="ECO:0000259" key="10">
    <source>
        <dbReference type="PROSITE" id="PS51545"/>
    </source>
</evidence>
<feature type="domain" description="PI3K/PI4K catalytic" evidence="9">
    <location>
        <begin position="468"/>
        <end position="735"/>
    </location>
</feature>
<evidence type="ECO:0000259" key="9">
    <source>
        <dbReference type="PROSITE" id="PS50290"/>
    </source>
</evidence>
<dbReference type="SMART" id="SM00146">
    <property type="entry name" value="PI3Kc"/>
    <property type="match status" value="1"/>
</dbReference>
<dbReference type="PROSITE" id="PS50290">
    <property type="entry name" value="PI3_4_KINASE_3"/>
    <property type="match status" value="1"/>
</dbReference>
<dbReference type="CDD" id="cd05168">
    <property type="entry name" value="PI4Kc_III_beta"/>
    <property type="match status" value="1"/>
</dbReference>
<dbReference type="PROSITE" id="PS51545">
    <property type="entry name" value="PIK_HELICAL"/>
    <property type="match status" value="1"/>
</dbReference>
<dbReference type="EMBL" id="NCKV01001733">
    <property type="protein sequence ID" value="RWS27853.1"/>
    <property type="molecule type" value="Genomic_DNA"/>
</dbReference>